<dbReference type="InterPro" id="IPR011006">
    <property type="entry name" value="CheY-like_superfamily"/>
</dbReference>
<dbReference type="PROSITE" id="PS50110">
    <property type="entry name" value="RESPONSE_REGULATORY"/>
    <property type="match status" value="1"/>
</dbReference>
<feature type="non-terminal residue" evidence="3">
    <location>
        <position position="1"/>
    </location>
</feature>
<evidence type="ECO:0000256" key="1">
    <source>
        <dbReference type="PROSITE-ProRule" id="PRU00169"/>
    </source>
</evidence>
<organism evidence="3 4">
    <name type="scientific">Candidatus Uhrbacteria bacterium CG_4_9_14_3_um_filter_36_7</name>
    <dbReference type="NCBI Taxonomy" id="1975033"/>
    <lineage>
        <taxon>Bacteria</taxon>
        <taxon>Candidatus Uhriibacteriota</taxon>
    </lineage>
</organism>
<feature type="non-terminal residue" evidence="3">
    <location>
        <position position="263"/>
    </location>
</feature>
<comment type="caution">
    <text evidence="3">The sequence shown here is derived from an EMBL/GenBank/DDBJ whole genome shotgun (WGS) entry which is preliminary data.</text>
</comment>
<evidence type="ECO:0000313" key="3">
    <source>
        <dbReference type="EMBL" id="PJA47264.1"/>
    </source>
</evidence>
<accession>A0A2M7XHB7</accession>
<proteinExistence type="predicted"/>
<protein>
    <recommendedName>
        <fullName evidence="2">Response regulatory domain-containing protein</fullName>
    </recommendedName>
</protein>
<feature type="domain" description="Response regulatory" evidence="2">
    <location>
        <begin position="1"/>
        <end position="74"/>
    </location>
</feature>
<sequence length="263" mass="29681">RMQNDDDERDVSGLTLLEEPACRTIPTIILTGYPSVDTAVQALRPDIDGKSLAIDFVKKEDGPDALIERINRAFAHPRFHINWSLALDWKATNPFALVSLIKPGLEGEHEQLMNCADELQDLFRRLFYEKDRIRLDRLLWHHNGRVALIVFVFKEGAKPESFVVVCGQNAIVNEEAQRFDEFAPKAPGETGTTLSEKMRAETTHFAANAYTLTGHDLENVQTLAELYRGGPEKAFNTALGVLYQETLKAWHQEKPVRQKGGIL</sequence>
<name>A0A2M7XHB7_9BACT</name>
<dbReference type="InterPro" id="IPR001789">
    <property type="entry name" value="Sig_transdc_resp-reg_receiver"/>
</dbReference>
<dbReference type="EMBL" id="PFWS01000035">
    <property type="protein sequence ID" value="PJA47264.1"/>
    <property type="molecule type" value="Genomic_DNA"/>
</dbReference>
<reference evidence="4" key="1">
    <citation type="submission" date="2017-09" db="EMBL/GenBank/DDBJ databases">
        <title>Depth-based differentiation of microbial function through sediment-hosted aquifers and enrichment of novel symbionts in the deep terrestrial subsurface.</title>
        <authorList>
            <person name="Probst A.J."/>
            <person name="Ladd B."/>
            <person name="Jarett J.K."/>
            <person name="Geller-Mcgrath D.E."/>
            <person name="Sieber C.M.K."/>
            <person name="Emerson J.B."/>
            <person name="Anantharaman K."/>
            <person name="Thomas B.C."/>
            <person name="Malmstrom R."/>
            <person name="Stieglmeier M."/>
            <person name="Klingl A."/>
            <person name="Woyke T."/>
            <person name="Ryan C.M."/>
            <person name="Banfield J.F."/>
        </authorList>
    </citation>
    <scope>NUCLEOTIDE SEQUENCE [LARGE SCALE GENOMIC DNA]</scope>
</reference>
<dbReference type="SUPFAM" id="SSF52172">
    <property type="entry name" value="CheY-like"/>
    <property type="match status" value="1"/>
</dbReference>
<gene>
    <name evidence="3" type="ORF">CO172_02340</name>
</gene>
<evidence type="ECO:0000313" key="4">
    <source>
        <dbReference type="Proteomes" id="UP000229749"/>
    </source>
</evidence>
<dbReference type="GO" id="GO:0000160">
    <property type="term" value="P:phosphorelay signal transduction system"/>
    <property type="evidence" value="ECO:0007669"/>
    <property type="project" value="InterPro"/>
</dbReference>
<comment type="caution">
    <text evidence="1">Lacks conserved residue(s) required for the propagation of feature annotation.</text>
</comment>
<evidence type="ECO:0000259" key="2">
    <source>
        <dbReference type="PROSITE" id="PS50110"/>
    </source>
</evidence>
<dbReference type="Proteomes" id="UP000229749">
    <property type="component" value="Unassembled WGS sequence"/>
</dbReference>
<dbReference type="AlphaFoldDB" id="A0A2M7XHB7"/>